<protein>
    <submittedName>
        <fullName evidence="1">Uncharacterized protein</fullName>
    </submittedName>
</protein>
<evidence type="ECO:0000313" key="2">
    <source>
        <dbReference type="Proteomes" id="UP000251144"/>
    </source>
</evidence>
<reference evidence="1 2" key="1">
    <citation type="submission" date="2018-02" db="EMBL/GenBank/DDBJ databases">
        <title>Complete genome sequencing of Faecalibacterium prausnitzii strains isolated from the human gut.</title>
        <authorList>
            <person name="Fitzgerald B.C."/>
            <person name="Shkoporov A.N."/>
            <person name="Ross P.R."/>
            <person name="Hill C."/>
        </authorList>
    </citation>
    <scope>NUCLEOTIDE SEQUENCE [LARGE SCALE GENOMIC DNA]</scope>
    <source>
        <strain evidence="1 2">APC942/32-1</strain>
    </source>
</reference>
<name>A0A329TUB4_9FIRM</name>
<proteinExistence type="predicted"/>
<accession>A0A329TUB4</accession>
<dbReference type="EMBL" id="PRLB01000015">
    <property type="protein sequence ID" value="RAW52520.1"/>
    <property type="molecule type" value="Genomic_DNA"/>
</dbReference>
<dbReference type="RefSeq" id="WP_158401589.1">
    <property type="nucleotide sequence ID" value="NZ_PRLB01000015.1"/>
</dbReference>
<organism evidence="1 2">
    <name type="scientific">Faecalibacterium prausnitzii</name>
    <dbReference type="NCBI Taxonomy" id="853"/>
    <lineage>
        <taxon>Bacteria</taxon>
        <taxon>Bacillati</taxon>
        <taxon>Bacillota</taxon>
        <taxon>Clostridia</taxon>
        <taxon>Eubacteriales</taxon>
        <taxon>Oscillospiraceae</taxon>
        <taxon>Faecalibacterium</taxon>
    </lineage>
</organism>
<comment type="caution">
    <text evidence="1">The sequence shown here is derived from an EMBL/GenBank/DDBJ whole genome shotgun (WGS) entry which is preliminary data.</text>
</comment>
<dbReference type="Proteomes" id="UP000251144">
    <property type="component" value="Unassembled WGS sequence"/>
</dbReference>
<gene>
    <name evidence="1" type="ORF">C4N26_12540</name>
</gene>
<dbReference type="AlphaFoldDB" id="A0A329TUB4"/>
<sequence length="292" mass="32125">MEEFGRQYRVRIGKNNSTGRELGKPNESTGRALRCQFSCEVGDSSSSNTGKITLWNLADETLRLLEQEDCLIELSAGYKDDLPTIMGGTLTYFETEQSGADQQTTIEFVDSFTSCRDNTVSLSYSGTISGDKIVRDAAQIMGCEVKFSKSAKLIDFTNFAFVGAGKTLIERVCNRSKMRWSLQNGIVQICALDEPITMAAYVLSASTGLIGSPKPVFESASTSDKKSSNASKRKAKKGIEVTYVLNGHIQVDDYVKIDSKSYKGNYRASKIKFTGDTEGDDWKCVALFVEVK</sequence>
<evidence type="ECO:0000313" key="1">
    <source>
        <dbReference type="EMBL" id="RAW52520.1"/>
    </source>
</evidence>
<dbReference type="OrthoDB" id="2087522at2"/>
<dbReference type="NCBIfam" id="NF047561">
    <property type="entry name" value="orf58_phage_fam"/>
    <property type="match status" value="1"/>
</dbReference>